<comment type="function">
    <text evidence="16">NQR complex catalyzes the reduction of ubiquinone-1 to ubiquinol by two successive reactions, coupled with the transport of Na(+) ions from the cytoplasm to the periplasm. NqrA to NqrE are probably involved in the second step, the conversion of ubisemiquinone to ubiquinol.</text>
</comment>
<organism evidence="18 19">
    <name type="scientific">Denitrovibrio acetiphilus (strain DSM 12809 / NBRC 114555 / N2460)</name>
    <dbReference type="NCBI Taxonomy" id="522772"/>
    <lineage>
        <taxon>Bacteria</taxon>
        <taxon>Pseudomonadati</taxon>
        <taxon>Deferribacterota</taxon>
        <taxon>Deferribacteres</taxon>
        <taxon>Deferribacterales</taxon>
        <taxon>Geovibrionaceae</taxon>
        <taxon>Denitrovibrio</taxon>
    </lineage>
</organism>
<dbReference type="AlphaFoldDB" id="D4H1M4"/>
<keyword evidence="12 16" id="KW-0406">Ion transport</keyword>
<evidence type="ECO:0000256" key="12">
    <source>
        <dbReference type="ARBA" id="ARBA00023065"/>
    </source>
</evidence>
<keyword evidence="7 16" id="KW-0812">Transmembrane</keyword>
<keyword evidence="14 16" id="KW-0472">Membrane</keyword>
<dbReference type="OrthoDB" id="9776359at2"/>
<evidence type="ECO:0000256" key="16">
    <source>
        <dbReference type="HAMAP-Rule" id="MF_00426"/>
    </source>
</evidence>
<evidence type="ECO:0000256" key="7">
    <source>
        <dbReference type="ARBA" id="ARBA00022692"/>
    </source>
</evidence>
<dbReference type="Proteomes" id="UP000002012">
    <property type="component" value="Chromosome"/>
</dbReference>
<keyword evidence="19" id="KW-1185">Reference proteome</keyword>
<dbReference type="InterPro" id="IPR004338">
    <property type="entry name" value="NqrB/RnfD"/>
</dbReference>
<feature type="transmembrane region" description="Helical" evidence="16">
    <location>
        <begin position="159"/>
        <end position="179"/>
    </location>
</feature>
<keyword evidence="2 16" id="KW-1003">Cell membrane</keyword>
<gene>
    <name evidence="16" type="primary">nqrB</name>
    <name evidence="18" type="ordered locus">Dacet_2021</name>
</gene>
<evidence type="ECO:0000256" key="5">
    <source>
        <dbReference type="ARBA" id="ARBA00022630"/>
    </source>
</evidence>
<keyword evidence="1 16" id="KW-0813">Transport</keyword>
<evidence type="ECO:0000256" key="14">
    <source>
        <dbReference type="ARBA" id="ARBA00023136"/>
    </source>
</evidence>
<dbReference type="GO" id="GO:0005886">
    <property type="term" value="C:plasma membrane"/>
    <property type="evidence" value="ECO:0007669"/>
    <property type="project" value="UniProtKB-SubCell"/>
</dbReference>
<keyword evidence="11 16" id="KW-0915">Sodium</keyword>
<dbReference type="GO" id="GO:0022904">
    <property type="term" value="P:respiratory electron transport chain"/>
    <property type="evidence" value="ECO:0007669"/>
    <property type="project" value="InterPro"/>
</dbReference>
<keyword evidence="6 16" id="KW-0288">FMN</keyword>
<comment type="similarity">
    <text evidence="16">Belongs to the NqrB/RnfD family.</text>
</comment>
<dbReference type="EC" id="7.2.1.1" evidence="16"/>
<dbReference type="InParanoid" id="D4H1M4"/>
<dbReference type="Pfam" id="PF03116">
    <property type="entry name" value="NQR2_RnfD_RnfE"/>
    <property type="match status" value="1"/>
</dbReference>
<dbReference type="PIRSF" id="PIRSF016055">
    <property type="entry name" value="NADH-UbQ_OxRdtase_B_su"/>
    <property type="match status" value="1"/>
</dbReference>
<dbReference type="PANTHER" id="PTHR30578:SF1">
    <property type="entry name" value="NA(+)-TRANSLOCATING NADH-QUINONE REDUCTASE SUBUNIT B"/>
    <property type="match status" value="1"/>
</dbReference>
<reference evidence="18 19" key="1">
    <citation type="journal article" date="2010" name="Stand. Genomic Sci.">
        <title>Complete genome sequence of Denitrovibrio acetiphilus type strain (N2460).</title>
        <authorList>
            <person name="Kiss H."/>
            <person name="Lang E."/>
            <person name="Lapidus A."/>
            <person name="Copeland A."/>
            <person name="Nolan M."/>
            <person name="Glavina Del Rio T."/>
            <person name="Chen F."/>
            <person name="Lucas S."/>
            <person name="Tice H."/>
            <person name="Cheng J.F."/>
            <person name="Han C."/>
            <person name="Goodwin L."/>
            <person name="Pitluck S."/>
            <person name="Liolios K."/>
            <person name="Pati A."/>
            <person name="Ivanova N."/>
            <person name="Mavromatis K."/>
            <person name="Chen A."/>
            <person name="Palaniappan K."/>
            <person name="Land M."/>
            <person name="Hauser L."/>
            <person name="Chang Y.J."/>
            <person name="Jeffries C.D."/>
            <person name="Detter J.C."/>
            <person name="Brettin T."/>
            <person name="Spring S."/>
            <person name="Rohde M."/>
            <person name="Goker M."/>
            <person name="Woyke T."/>
            <person name="Bristow J."/>
            <person name="Eisen J.A."/>
            <person name="Markowitz V."/>
            <person name="Hugenholtz P."/>
            <person name="Kyrpides N.C."/>
            <person name="Klenk H.P."/>
        </authorList>
    </citation>
    <scope>NUCLEOTIDE SEQUENCE [LARGE SCALE GENOMIC DNA]</scope>
    <source>
        <strain evidence="19">DSM 12809 / NBRC 114555 / N2460</strain>
    </source>
</reference>
<dbReference type="HOGENOM" id="CLU_042020_1_1_0"/>
<evidence type="ECO:0000256" key="4">
    <source>
        <dbReference type="ARBA" id="ARBA00022553"/>
    </source>
</evidence>
<feature type="transmembrane region" description="Helical" evidence="16">
    <location>
        <begin position="278"/>
        <end position="297"/>
    </location>
</feature>
<dbReference type="STRING" id="522772.Dacet_2021"/>
<comment type="subunit">
    <text evidence="16">Composed of six subunits; NqrA, NqrB, NqrC, NqrD, NqrE and NqrF.</text>
</comment>
<evidence type="ECO:0000256" key="15">
    <source>
        <dbReference type="ARBA" id="ARBA00023201"/>
    </source>
</evidence>
<comment type="cofactor">
    <cofactor evidence="16 17">
        <name>FMN</name>
        <dbReference type="ChEBI" id="CHEBI:58210"/>
    </cofactor>
</comment>
<accession>D4H1M4</accession>
<name>D4H1M4_DENA2</name>
<evidence type="ECO:0000256" key="8">
    <source>
        <dbReference type="ARBA" id="ARBA00022967"/>
    </source>
</evidence>
<evidence type="ECO:0000256" key="3">
    <source>
        <dbReference type="ARBA" id="ARBA00022519"/>
    </source>
</evidence>
<dbReference type="GO" id="GO:0010181">
    <property type="term" value="F:FMN binding"/>
    <property type="evidence" value="ECO:0007669"/>
    <property type="project" value="InterPro"/>
</dbReference>
<dbReference type="eggNOG" id="COG1805">
    <property type="taxonomic scope" value="Bacteria"/>
</dbReference>
<dbReference type="PANTHER" id="PTHR30578">
    <property type="entry name" value="ELECTRON TRANSPORT COMPLEX PROTEIN RNFD"/>
    <property type="match status" value="1"/>
</dbReference>
<dbReference type="NCBIfam" id="TIGR01937">
    <property type="entry name" value="nqrB"/>
    <property type="match status" value="1"/>
</dbReference>
<evidence type="ECO:0000256" key="11">
    <source>
        <dbReference type="ARBA" id="ARBA00023053"/>
    </source>
</evidence>
<feature type="transmembrane region" description="Helical" evidence="16">
    <location>
        <begin position="54"/>
        <end position="71"/>
    </location>
</feature>
<protein>
    <recommendedName>
        <fullName evidence="16">Na(+)-translocating NADH-quinone reductase subunit B</fullName>
        <shortName evidence="16">Na(+)-NQR subunit B</shortName>
        <shortName evidence="16">Na(+)-translocating NQR subunit B</shortName>
        <ecNumber evidence="16">7.2.1.1</ecNumber>
    </recommendedName>
    <alternativeName>
        <fullName evidence="16">NQR complex subunit B</fullName>
    </alternativeName>
    <alternativeName>
        <fullName evidence="16">NQR-1 subunit B</fullName>
    </alternativeName>
</protein>
<feature type="modified residue" description="FMN phosphoryl threonine" evidence="16 17">
    <location>
        <position position="226"/>
    </location>
</feature>
<dbReference type="PaxDb" id="522772-Dacet_2021"/>
<evidence type="ECO:0000256" key="13">
    <source>
        <dbReference type="ARBA" id="ARBA00023075"/>
    </source>
</evidence>
<evidence type="ECO:0000256" key="2">
    <source>
        <dbReference type="ARBA" id="ARBA00022475"/>
    </source>
</evidence>
<dbReference type="KEGG" id="dap:Dacet_2021"/>
<keyword evidence="5 16" id="KW-0285">Flavoprotein</keyword>
<keyword evidence="3 16" id="KW-0997">Cell inner membrane</keyword>
<dbReference type="GO" id="GO:0016655">
    <property type="term" value="F:oxidoreductase activity, acting on NAD(P)H, quinone or similar compound as acceptor"/>
    <property type="evidence" value="ECO:0007669"/>
    <property type="project" value="UniProtKB-UniRule"/>
</dbReference>
<evidence type="ECO:0000256" key="6">
    <source>
        <dbReference type="ARBA" id="ARBA00022643"/>
    </source>
</evidence>
<comment type="catalytic activity">
    <reaction evidence="16">
        <text>a ubiquinone + n Na(+)(in) + NADH + H(+) = a ubiquinol + n Na(+)(out) + NAD(+)</text>
        <dbReference type="Rhea" id="RHEA:47748"/>
        <dbReference type="Rhea" id="RHEA-COMP:9565"/>
        <dbReference type="Rhea" id="RHEA-COMP:9566"/>
        <dbReference type="ChEBI" id="CHEBI:15378"/>
        <dbReference type="ChEBI" id="CHEBI:16389"/>
        <dbReference type="ChEBI" id="CHEBI:17976"/>
        <dbReference type="ChEBI" id="CHEBI:29101"/>
        <dbReference type="ChEBI" id="CHEBI:57540"/>
        <dbReference type="ChEBI" id="CHEBI:57945"/>
        <dbReference type="EC" id="7.2.1.1"/>
    </reaction>
</comment>
<feature type="transmembrane region" description="Helical" evidence="16">
    <location>
        <begin position="245"/>
        <end position="271"/>
    </location>
</feature>
<comment type="subcellular location">
    <subcellularLocation>
        <location evidence="16">Cell inner membrane</location>
        <topology evidence="16">Multi-pass membrane protein</topology>
    </subcellularLocation>
</comment>
<feature type="transmembrane region" description="Helical" evidence="16">
    <location>
        <begin position="339"/>
        <end position="356"/>
    </location>
</feature>
<keyword evidence="10 16" id="KW-0520">NAD</keyword>
<keyword evidence="4 16" id="KW-0597">Phosphoprotein</keyword>
<evidence type="ECO:0000313" key="19">
    <source>
        <dbReference type="Proteomes" id="UP000002012"/>
    </source>
</evidence>
<dbReference type="HAMAP" id="MF_00426">
    <property type="entry name" value="NqrB"/>
    <property type="match status" value="1"/>
</dbReference>
<sequence precursor="true">MKAFLNKQAKHFEKGGKLERWFPVFEMVDTFIYTPLAKTTGRTHARDGIELKRIMTTVVLALIPCVLMAFYNTGLQANNAIVQTGTIPEGLRYSILAYFGAGFNPGSIYDNAMLGLSYFLPLYIATLVVGGIWEVLFAVVRKHEIGEAFLVTSLLYPLILPPTVPVWQAMVALSIGLVFGKELFGGTGRNLVNPALFARAVLFFSYPASASGDTVWIALDGFSRATPLAAQASGLEMNVTFFDAFIGFIPGSMGETSTLACLIGAFILIVTGIGSWRIMLSSVIGLVAVSGLFFAIGSDTNPMFSLSPQWHLVVGGFAFATVFMATDPVSASFTEKGKYYYGFLIGALTALVRVVNPAYPEGAMLAVLFANVMAPLVDYVVIRANIKRRGARSAA</sequence>
<keyword evidence="9 16" id="KW-1133">Transmembrane helix</keyword>
<feature type="transmembrane region" description="Helical" evidence="16">
    <location>
        <begin position="309"/>
        <end position="327"/>
    </location>
</feature>
<dbReference type="GO" id="GO:0006814">
    <property type="term" value="P:sodium ion transport"/>
    <property type="evidence" value="ECO:0007669"/>
    <property type="project" value="UniProtKB-UniRule"/>
</dbReference>
<dbReference type="InterPro" id="IPR010966">
    <property type="entry name" value="NqrB"/>
</dbReference>
<dbReference type="GO" id="GO:0055085">
    <property type="term" value="P:transmembrane transport"/>
    <property type="evidence" value="ECO:0007669"/>
    <property type="project" value="InterPro"/>
</dbReference>
<dbReference type="NCBIfam" id="NF003756">
    <property type="entry name" value="PRK05349.1"/>
    <property type="match status" value="1"/>
</dbReference>
<evidence type="ECO:0000256" key="17">
    <source>
        <dbReference type="PIRSR" id="PIRSR016055-50"/>
    </source>
</evidence>
<keyword evidence="13 16" id="KW-0830">Ubiquinone</keyword>
<keyword evidence="15 16" id="KW-0739">Sodium transport</keyword>
<feature type="transmembrane region" description="Helical" evidence="16">
    <location>
        <begin position="362"/>
        <end position="382"/>
    </location>
</feature>
<evidence type="ECO:0000256" key="9">
    <source>
        <dbReference type="ARBA" id="ARBA00022989"/>
    </source>
</evidence>
<evidence type="ECO:0000313" key="18">
    <source>
        <dbReference type="EMBL" id="ADD68784.1"/>
    </source>
</evidence>
<proteinExistence type="inferred from homology"/>
<dbReference type="EMBL" id="CP001968">
    <property type="protein sequence ID" value="ADD68784.1"/>
    <property type="molecule type" value="Genomic_DNA"/>
</dbReference>
<feature type="transmembrane region" description="Helical" evidence="16">
    <location>
        <begin position="116"/>
        <end position="139"/>
    </location>
</feature>
<keyword evidence="8 16" id="KW-1278">Translocase</keyword>
<evidence type="ECO:0000256" key="10">
    <source>
        <dbReference type="ARBA" id="ARBA00023027"/>
    </source>
</evidence>
<dbReference type="RefSeq" id="WP_013011288.1">
    <property type="nucleotide sequence ID" value="NC_013943.1"/>
</dbReference>
<evidence type="ECO:0000256" key="1">
    <source>
        <dbReference type="ARBA" id="ARBA00022448"/>
    </source>
</evidence>